<comment type="caution">
    <text evidence="3">The sequence shown here is derived from an EMBL/GenBank/DDBJ whole genome shotgun (WGS) entry which is preliminary data.</text>
</comment>
<reference evidence="3 4" key="1">
    <citation type="submission" date="2020-08" db="EMBL/GenBank/DDBJ databases">
        <title>Genomic Encyclopedia of Type Strains, Phase IV (KMG-V): Genome sequencing to study the core and pangenomes of soil and plant-associated prokaryotes.</title>
        <authorList>
            <person name="Whitman W."/>
        </authorList>
    </citation>
    <scope>NUCLEOTIDE SEQUENCE [LARGE SCALE GENOMIC DNA]</scope>
    <source>
        <strain evidence="3 4">MP601</strain>
    </source>
</reference>
<proteinExistence type="predicted"/>
<evidence type="ECO:0000259" key="2">
    <source>
        <dbReference type="Pfam" id="PF18329"/>
    </source>
</evidence>
<feature type="chain" id="PRO_5033010215" description="Surface glycan-binding protein B xyloglucan binding domain-containing protein" evidence="1">
    <location>
        <begin position="30"/>
        <end position="503"/>
    </location>
</feature>
<dbReference type="Pfam" id="PF18329">
    <property type="entry name" value="SGBP_B_XBD"/>
    <property type="match status" value="1"/>
</dbReference>
<protein>
    <recommendedName>
        <fullName evidence="2">Surface glycan-binding protein B xyloglucan binding domain-containing protein</fullName>
    </recommendedName>
</protein>
<gene>
    <name evidence="3" type="ORF">HDF22_001270</name>
</gene>
<dbReference type="AlphaFoldDB" id="A0A841J8X4"/>
<dbReference type="GO" id="GO:0030247">
    <property type="term" value="F:polysaccharide binding"/>
    <property type="evidence" value="ECO:0007669"/>
    <property type="project" value="InterPro"/>
</dbReference>
<evidence type="ECO:0000313" key="3">
    <source>
        <dbReference type="EMBL" id="MBB6127164.1"/>
    </source>
</evidence>
<sequence length="503" mass="54384">MKKKSYLSLYFLSLLCMIVALLPACKKNADVGSSVPPVITSIKSYVASPNDTVLHSAVAMGQWIVITGQNLQNATQIYFDGVSAPFNGALFAPGSAVVQIPNIQYAKIDTAKLYTVKYVTTAGSTTFSFKLGPAAPAVWTISNIYANPGDSVYVYGANLFFVRSFSYRGTAIPSFKLDTNGTSIGFLMPAATNNDRVLVTTKIGAVNFKLIATPVIAGISNENANPGDSVYIYGSYLKNIQKLTFAGTPVTSYSSSKDGSYVGFVLPTLTQSGPVSVTTEFGTGTTVYNVHDLVHGIIANMENDKWGMIGWDGGSQVTGNPANAQSWLPYNPDFPGNTSNFAVLKTNILQPGEGYGNGWPPDYQLAFDKEQWIPQANLGDSIQNYALKFEISIPKAWNGGALNIEVNGNNTFIYRWEPWKKSGTTTVAYTTKGWMTLTVPFTEFRKTDLDLGDGKGVPMTKFSDILDSSGNGTCYIWLHNYGGFATATGFYGAFDNLRVVKIK</sequence>
<feature type="domain" description="Surface glycan-binding protein B xyloglucan binding" evidence="2">
    <location>
        <begin position="296"/>
        <end position="501"/>
    </location>
</feature>
<feature type="signal peptide" evidence="1">
    <location>
        <begin position="1"/>
        <end position="29"/>
    </location>
</feature>
<dbReference type="RefSeq" id="WP_183586369.1">
    <property type="nucleotide sequence ID" value="NZ_JACHCA010000003.1"/>
</dbReference>
<dbReference type="Gene3D" id="2.60.40.10">
    <property type="entry name" value="Immunoglobulins"/>
    <property type="match status" value="3"/>
</dbReference>
<keyword evidence="1" id="KW-0732">Signal</keyword>
<dbReference type="InterPro" id="IPR013783">
    <property type="entry name" value="Ig-like_fold"/>
</dbReference>
<dbReference type="InterPro" id="IPR040475">
    <property type="entry name" value="SGBP_B_XBD"/>
</dbReference>
<name>A0A841J8X4_9SPHI</name>
<dbReference type="Proteomes" id="UP000548326">
    <property type="component" value="Unassembled WGS sequence"/>
</dbReference>
<accession>A0A841J8X4</accession>
<dbReference type="EMBL" id="JACHCA010000003">
    <property type="protein sequence ID" value="MBB6127164.1"/>
    <property type="molecule type" value="Genomic_DNA"/>
</dbReference>
<evidence type="ECO:0000256" key="1">
    <source>
        <dbReference type="SAM" id="SignalP"/>
    </source>
</evidence>
<organism evidence="3 4">
    <name type="scientific">Mucilaginibacter lappiensis</name>
    <dbReference type="NCBI Taxonomy" id="354630"/>
    <lineage>
        <taxon>Bacteria</taxon>
        <taxon>Pseudomonadati</taxon>
        <taxon>Bacteroidota</taxon>
        <taxon>Sphingobacteriia</taxon>
        <taxon>Sphingobacteriales</taxon>
        <taxon>Sphingobacteriaceae</taxon>
        <taxon>Mucilaginibacter</taxon>
    </lineage>
</organism>
<evidence type="ECO:0000313" key="4">
    <source>
        <dbReference type="Proteomes" id="UP000548326"/>
    </source>
</evidence>